<sequence>MKKYLAIFTTLFFVGCSTSDEDNVIQINNEPILRIEKQNETQKIEQQMEQLANEIMEDSIEQTSTNVVDGILDLTKLNATMLYAQVYDMVYNIENYRGKKIKIQGFYKEYIIPMQDISRVLMIPDATACCESGMLLKWNENMPEVFPNEDDHIEIIGTYNNYMEDDLIYYYIDVESMNII</sequence>
<dbReference type="EMBL" id="LJDB01000004">
    <property type="protein sequence ID" value="ONI42891.1"/>
    <property type="molecule type" value="Genomic_DNA"/>
</dbReference>
<comment type="caution">
    <text evidence="1">The sequence shown here is derived from an EMBL/GenBank/DDBJ whole genome shotgun (WGS) entry which is preliminary data.</text>
</comment>
<dbReference type="Proteomes" id="UP000188605">
    <property type="component" value="Unassembled WGS sequence"/>
</dbReference>
<evidence type="ECO:0000313" key="1">
    <source>
        <dbReference type="EMBL" id="ONI42891.1"/>
    </source>
</evidence>
<name>A0ACC8XGQ8_9FIRM</name>
<keyword evidence="2" id="KW-1185">Reference proteome</keyword>
<accession>A0ACC8XGQ8</accession>
<protein>
    <submittedName>
        <fullName evidence="1">Uncharacterized protein</fullName>
    </submittedName>
</protein>
<proteinExistence type="predicted"/>
<gene>
    <name evidence="1" type="ORF">AN396_12940</name>
</gene>
<organism evidence="1 2">
    <name type="scientific">Candidatus Epulonipiscium fishelsonii</name>
    <dbReference type="NCBI Taxonomy" id="77094"/>
    <lineage>
        <taxon>Bacteria</taxon>
        <taxon>Bacillati</taxon>
        <taxon>Bacillota</taxon>
        <taxon>Clostridia</taxon>
        <taxon>Lachnospirales</taxon>
        <taxon>Lachnospiraceae</taxon>
        <taxon>Candidatus Epulonipiscium</taxon>
    </lineage>
</organism>
<reference evidence="1" key="1">
    <citation type="submission" date="2016-08" db="EMBL/GenBank/DDBJ databases">
        <authorList>
            <person name="Ngugi D.K."/>
            <person name="Miyake S."/>
            <person name="Stingl U."/>
        </authorList>
    </citation>
    <scope>NUCLEOTIDE SEQUENCE</scope>
    <source>
        <strain evidence="1">SCG-B11WGA-EpuloA1</strain>
    </source>
</reference>
<evidence type="ECO:0000313" key="2">
    <source>
        <dbReference type="Proteomes" id="UP000188605"/>
    </source>
</evidence>